<dbReference type="NCBIfam" id="TIGR01961">
    <property type="entry name" value="NuoC_fam"/>
    <property type="match status" value="1"/>
</dbReference>
<protein>
    <recommendedName>
        <fullName evidence="3">NADH-quinone oxidoreductase subunit C</fullName>
        <ecNumber evidence="3">7.1.1.-</ecNumber>
    </recommendedName>
    <alternativeName>
        <fullName evidence="3">NADH dehydrogenase I subunit C</fullName>
    </alternativeName>
    <alternativeName>
        <fullName evidence="3">NDH-1 subunit C</fullName>
    </alternativeName>
</protein>
<dbReference type="AlphaFoldDB" id="A0A850H472"/>
<comment type="similarity">
    <text evidence="1 3">Belongs to the complex I 30 kDa subunit family.</text>
</comment>
<evidence type="ECO:0000259" key="5">
    <source>
        <dbReference type="Pfam" id="PF00329"/>
    </source>
</evidence>
<keyword evidence="2 3" id="KW-0813">Transport</keyword>
<evidence type="ECO:0000256" key="1">
    <source>
        <dbReference type="ARBA" id="ARBA00007569"/>
    </source>
</evidence>
<sequence length="287" mass="31976">MAVIHSAPRIASHDGVAATLEQALGAHHLRSHEEHGELIFTVAREGIEDVLRTLRDEHQYQQLMEIAGVDFPSRAERFEVVYMLLSVTKNHRIIVKTSTDENTPVPSVTSLWYNAGWLEREVFDLYGVVFDGNTDLRRILTDYGFEGHPFRKDFPLTGYIELRYSEDEKRVVYEPVELAQDLRQFDFMSPWEGADYVLPGDEKADTPPVDEPKVTDSPADTGAGADTDEKADDKVSAGSPAEEDGGDYRTPPPDPTEDRPDRAKRKGKTTDTKAATEPQATGGKGES</sequence>
<evidence type="ECO:0000256" key="4">
    <source>
        <dbReference type="SAM" id="MobiDB-lite"/>
    </source>
</evidence>
<comment type="caution">
    <text evidence="6">The sequence shown here is derived from an EMBL/GenBank/DDBJ whole genome shotgun (WGS) entry which is preliminary data.</text>
</comment>
<keyword evidence="7" id="KW-1185">Reference proteome</keyword>
<dbReference type="Proteomes" id="UP000561438">
    <property type="component" value="Unassembled WGS sequence"/>
</dbReference>
<dbReference type="NCBIfam" id="NF004733">
    <property type="entry name" value="PRK06074.1-5"/>
    <property type="match status" value="1"/>
</dbReference>
<proteinExistence type="inferred from homology"/>
<dbReference type="EC" id="7.1.1.-" evidence="3"/>
<dbReference type="EMBL" id="JABWGV010000001">
    <property type="protein sequence ID" value="NVD43895.1"/>
    <property type="molecule type" value="Genomic_DNA"/>
</dbReference>
<name>A0A850H472_9SPHN</name>
<dbReference type="Pfam" id="PF00329">
    <property type="entry name" value="Complex1_30kDa"/>
    <property type="match status" value="1"/>
</dbReference>
<dbReference type="HAMAP" id="MF_01357">
    <property type="entry name" value="NDH1_NuoC"/>
    <property type="match status" value="1"/>
</dbReference>
<dbReference type="InterPro" id="IPR010218">
    <property type="entry name" value="NADH_DH_suC"/>
</dbReference>
<dbReference type="RefSeq" id="WP_176266191.1">
    <property type="nucleotide sequence ID" value="NZ_JABWGV010000001.1"/>
</dbReference>
<dbReference type="PANTHER" id="PTHR10884">
    <property type="entry name" value="NADH DEHYDROGENASE UBIQUINONE IRON-SULFUR PROTEIN 3"/>
    <property type="match status" value="1"/>
</dbReference>
<evidence type="ECO:0000313" key="7">
    <source>
        <dbReference type="Proteomes" id="UP000561438"/>
    </source>
</evidence>
<dbReference type="InterPro" id="IPR037232">
    <property type="entry name" value="NADH_quin_OxRdtase_su_C/D-like"/>
</dbReference>
<feature type="domain" description="NADH:ubiquinone oxidoreductase 30kDa subunit" evidence="5">
    <location>
        <begin position="41"/>
        <end position="159"/>
    </location>
</feature>
<organism evidence="6 7">
    <name type="scientific">Qipengyuania atrilutea</name>
    <dbReference type="NCBI Taxonomy" id="2744473"/>
    <lineage>
        <taxon>Bacteria</taxon>
        <taxon>Pseudomonadati</taxon>
        <taxon>Pseudomonadota</taxon>
        <taxon>Alphaproteobacteria</taxon>
        <taxon>Sphingomonadales</taxon>
        <taxon>Erythrobacteraceae</taxon>
        <taxon>Qipengyuania</taxon>
    </lineage>
</organism>
<comment type="function">
    <text evidence="3">NDH-1 shuttles electrons from NADH, via FMN and iron-sulfur (Fe-S) centers, to quinones in the respiratory chain. The immediate electron acceptor for the enzyme in this species is believed to be ubiquinone. Couples the redox reaction to proton translocation (for every two electrons transferred, four hydrogen ions are translocated across the cytoplasmic membrane), and thus conserves the redox energy in a proton gradient.</text>
</comment>
<dbReference type="GO" id="GO:0048038">
    <property type="term" value="F:quinone binding"/>
    <property type="evidence" value="ECO:0007669"/>
    <property type="project" value="UniProtKB-KW"/>
</dbReference>
<keyword evidence="3" id="KW-1278">Translocase</keyword>
<keyword evidence="6" id="KW-0560">Oxidoreductase</keyword>
<evidence type="ECO:0000256" key="3">
    <source>
        <dbReference type="HAMAP-Rule" id="MF_01357"/>
    </source>
</evidence>
<gene>
    <name evidence="3" type="primary">nuoC</name>
    <name evidence="6" type="ORF">HUV48_02545</name>
</gene>
<evidence type="ECO:0000256" key="2">
    <source>
        <dbReference type="ARBA" id="ARBA00022448"/>
    </source>
</evidence>
<dbReference type="GO" id="GO:0005886">
    <property type="term" value="C:plasma membrane"/>
    <property type="evidence" value="ECO:0007669"/>
    <property type="project" value="UniProtKB-SubCell"/>
</dbReference>
<keyword evidence="3" id="KW-0830">Ubiquinone</keyword>
<reference evidence="6 7" key="1">
    <citation type="submission" date="2020-06" db="EMBL/GenBank/DDBJ databases">
        <title>Altererythrobacter sp. HHU K3-1.</title>
        <authorList>
            <person name="Zhang D."/>
            <person name="Xue H."/>
        </authorList>
    </citation>
    <scope>NUCLEOTIDE SEQUENCE [LARGE SCALE GENOMIC DNA]</scope>
    <source>
        <strain evidence="6 7">HHU K3-1</strain>
    </source>
</reference>
<feature type="compositionally biased region" description="Basic and acidic residues" evidence="4">
    <location>
        <begin position="200"/>
        <end position="214"/>
    </location>
</feature>
<dbReference type="GO" id="GO:0050136">
    <property type="term" value="F:NADH dehydrogenase (quinone) (non-electrogenic) activity"/>
    <property type="evidence" value="ECO:0007669"/>
    <property type="project" value="UniProtKB-UniRule"/>
</dbReference>
<keyword evidence="3" id="KW-0874">Quinone</keyword>
<dbReference type="Gene3D" id="3.30.460.80">
    <property type="entry name" value="NADH:ubiquinone oxidoreductase, 30kDa subunit"/>
    <property type="match status" value="1"/>
</dbReference>
<comment type="subunit">
    <text evidence="3">NDH-1 is composed of 14 different subunits. Subunits NuoB, C, D, E, F, and G constitute the peripheral sector of the complex.</text>
</comment>
<comment type="catalytic activity">
    <reaction evidence="3">
        <text>a quinone + NADH + 5 H(+)(in) = a quinol + NAD(+) + 4 H(+)(out)</text>
        <dbReference type="Rhea" id="RHEA:57888"/>
        <dbReference type="ChEBI" id="CHEBI:15378"/>
        <dbReference type="ChEBI" id="CHEBI:24646"/>
        <dbReference type="ChEBI" id="CHEBI:57540"/>
        <dbReference type="ChEBI" id="CHEBI:57945"/>
        <dbReference type="ChEBI" id="CHEBI:132124"/>
    </reaction>
</comment>
<dbReference type="PANTHER" id="PTHR10884:SF14">
    <property type="entry name" value="NADH DEHYDROGENASE [UBIQUINONE] IRON-SULFUR PROTEIN 3, MITOCHONDRIAL"/>
    <property type="match status" value="1"/>
</dbReference>
<dbReference type="InterPro" id="IPR001268">
    <property type="entry name" value="NADH_UbQ_OxRdtase_30kDa_su"/>
</dbReference>
<keyword evidence="3" id="KW-0472">Membrane</keyword>
<keyword evidence="3" id="KW-0520">NAD</keyword>
<keyword evidence="3" id="KW-1003">Cell membrane</keyword>
<dbReference type="GO" id="GO:0008137">
    <property type="term" value="F:NADH dehydrogenase (ubiquinone) activity"/>
    <property type="evidence" value="ECO:0007669"/>
    <property type="project" value="InterPro"/>
</dbReference>
<feature type="region of interest" description="Disordered" evidence="4">
    <location>
        <begin position="196"/>
        <end position="287"/>
    </location>
</feature>
<evidence type="ECO:0000313" key="6">
    <source>
        <dbReference type="EMBL" id="NVD43895.1"/>
    </source>
</evidence>
<dbReference type="SUPFAM" id="SSF143243">
    <property type="entry name" value="Nqo5-like"/>
    <property type="match status" value="1"/>
</dbReference>
<comment type="subcellular location">
    <subcellularLocation>
        <location evidence="3">Cell membrane</location>
        <topology evidence="3">Peripheral membrane protein</topology>
        <orientation evidence="3">Cytoplasmic side</orientation>
    </subcellularLocation>
</comment>
<accession>A0A850H472</accession>